<dbReference type="PROSITE" id="PS00455">
    <property type="entry name" value="AMP_BINDING"/>
    <property type="match status" value="1"/>
</dbReference>
<evidence type="ECO:0000313" key="6">
    <source>
        <dbReference type="Proteomes" id="UP000291259"/>
    </source>
</evidence>
<dbReference type="KEGG" id="agf:ET445_16475"/>
<dbReference type="PANTHER" id="PTHR22754">
    <property type="entry name" value="DISCO-INTERACTING PROTEIN 2 DIP2 -RELATED"/>
    <property type="match status" value="1"/>
</dbReference>
<dbReference type="InterPro" id="IPR042099">
    <property type="entry name" value="ANL_N_sf"/>
</dbReference>
<dbReference type="Pfam" id="PF00501">
    <property type="entry name" value="AMP-binding"/>
    <property type="match status" value="1"/>
</dbReference>
<dbReference type="InterPro" id="IPR020845">
    <property type="entry name" value="AMP-binding_CS"/>
</dbReference>
<dbReference type="AlphaFoldDB" id="A0A4P6FEY0"/>
<comment type="similarity">
    <text evidence="1">Belongs to the ATP-dependent AMP-binding enzyme family.</text>
</comment>
<dbReference type="GO" id="GO:0005886">
    <property type="term" value="C:plasma membrane"/>
    <property type="evidence" value="ECO:0007669"/>
    <property type="project" value="TreeGrafter"/>
</dbReference>
<evidence type="ECO:0000259" key="4">
    <source>
        <dbReference type="Pfam" id="PF00501"/>
    </source>
</evidence>
<gene>
    <name evidence="5" type="ORF">ET445_16475</name>
</gene>
<feature type="domain" description="AMP-dependent synthetase/ligase" evidence="4">
    <location>
        <begin position="30"/>
        <end position="424"/>
    </location>
</feature>
<evidence type="ECO:0000256" key="3">
    <source>
        <dbReference type="ARBA" id="ARBA00023098"/>
    </source>
</evidence>
<reference evidence="5 6" key="1">
    <citation type="submission" date="2019-01" db="EMBL/GenBank/DDBJ databases">
        <title>Genome sequencing of strain FW100M-8.</title>
        <authorList>
            <person name="Heo J."/>
            <person name="Kim S.-J."/>
            <person name="Kim J.-S."/>
            <person name="Hong S.-B."/>
            <person name="Kwon S.-W."/>
        </authorList>
    </citation>
    <scope>NUCLEOTIDE SEQUENCE [LARGE SCALE GENOMIC DNA]</scope>
    <source>
        <strain evidence="5 6">FW100M-8</strain>
    </source>
</reference>
<dbReference type="InterPro" id="IPR000873">
    <property type="entry name" value="AMP-dep_synth/lig_dom"/>
</dbReference>
<dbReference type="SUPFAM" id="SSF56801">
    <property type="entry name" value="Acetyl-CoA synthetase-like"/>
    <property type="match status" value="1"/>
</dbReference>
<dbReference type="GO" id="GO:0071766">
    <property type="term" value="P:Actinobacterium-type cell wall biogenesis"/>
    <property type="evidence" value="ECO:0007669"/>
    <property type="project" value="UniProtKB-ARBA"/>
</dbReference>
<dbReference type="PANTHER" id="PTHR22754:SF32">
    <property type="entry name" value="DISCO-INTERACTING PROTEIN 2"/>
    <property type="match status" value="1"/>
</dbReference>
<accession>A0A4P6FEY0</accession>
<dbReference type="GO" id="GO:0070566">
    <property type="term" value="F:adenylyltransferase activity"/>
    <property type="evidence" value="ECO:0007669"/>
    <property type="project" value="TreeGrafter"/>
</dbReference>
<evidence type="ECO:0000256" key="1">
    <source>
        <dbReference type="ARBA" id="ARBA00006432"/>
    </source>
</evidence>
<sequence length="590" mass="61755">MTIDTALEPTASDAPPPAAVELPSLVAGLQATAARTADARGIRYYTSPTESVYVGYAELDRRARSIAAGFQAAGRHPGDAVVIAVLPGLSWVEVAYGALYAGLVVVPVALTGFGTDDSTIDRIAGIAAASRAVAVVGEDATAAILDARSDDLPGVLLVETLAGTPAADWQDPGLTHESVAALLFTSGSTGDPKGVIVTHGVLLGMVDSSVELFDLSSESVAVAWVPMHHAMGLAIEIVLPSILGCQAVLTSPEQFQRRPITWLQLLSEHRGTFTAAGNFAFAVCTKLATDEQIAELDLSSVEILACGSEPIDPATAAAFLERFRSTGITETAFTPVLGMSEMMIVSSKLPGDTFRSIHVDADALERGEFAHVDEGEGAVRFISLGVPSATTTLRIADPETGERLPDGEVGELWVSSEYMSPGYFARPDANAAAFGARLAGDDLEYYRSGDLGVIEDGELYLTGRIKEVIIIRGRKLYPHDLEAYARAAHPAVTIGAAFELKDAPSAVGVVVELDAESDADPESVAAAVRTVVVKRASLPSLAVAVVDAGSIPRTPTGKVRRRPTLEALERGALAARFSRGFAEAAPVRND</sequence>
<name>A0A4P6FEY0_9MICO</name>
<dbReference type="FunFam" id="3.40.50.12780:FF:000013">
    <property type="entry name" value="Long-chain-fatty-acid--AMP ligase FadD32"/>
    <property type="match status" value="1"/>
</dbReference>
<dbReference type="OrthoDB" id="3671040at2"/>
<dbReference type="Gene3D" id="3.30.300.30">
    <property type="match status" value="1"/>
</dbReference>
<dbReference type="Gene3D" id="3.40.50.12780">
    <property type="entry name" value="N-terminal domain of ligase-like"/>
    <property type="match status" value="1"/>
</dbReference>
<evidence type="ECO:0000313" key="5">
    <source>
        <dbReference type="EMBL" id="QAY74692.1"/>
    </source>
</evidence>
<dbReference type="Proteomes" id="UP000291259">
    <property type="component" value="Chromosome"/>
</dbReference>
<keyword evidence="2" id="KW-0276">Fatty acid metabolism</keyword>
<dbReference type="InterPro" id="IPR045851">
    <property type="entry name" value="AMP-bd_C_sf"/>
</dbReference>
<dbReference type="EMBL" id="CP035491">
    <property type="protein sequence ID" value="QAY74692.1"/>
    <property type="molecule type" value="Genomic_DNA"/>
</dbReference>
<organism evidence="5 6">
    <name type="scientific">Agromyces protaetiae</name>
    <dbReference type="NCBI Taxonomy" id="2509455"/>
    <lineage>
        <taxon>Bacteria</taxon>
        <taxon>Bacillati</taxon>
        <taxon>Actinomycetota</taxon>
        <taxon>Actinomycetes</taxon>
        <taxon>Micrococcales</taxon>
        <taxon>Microbacteriaceae</taxon>
        <taxon>Agromyces</taxon>
    </lineage>
</organism>
<protein>
    <recommendedName>
        <fullName evidence="4">AMP-dependent synthetase/ligase domain-containing protein</fullName>
    </recommendedName>
</protein>
<dbReference type="RefSeq" id="WP_129192236.1">
    <property type="nucleotide sequence ID" value="NZ_CP035491.1"/>
</dbReference>
<proteinExistence type="inferred from homology"/>
<evidence type="ECO:0000256" key="2">
    <source>
        <dbReference type="ARBA" id="ARBA00022832"/>
    </source>
</evidence>
<keyword evidence="6" id="KW-1185">Reference proteome</keyword>
<keyword evidence="3" id="KW-0443">Lipid metabolism</keyword>
<dbReference type="GO" id="GO:0006633">
    <property type="term" value="P:fatty acid biosynthetic process"/>
    <property type="evidence" value="ECO:0007669"/>
    <property type="project" value="TreeGrafter"/>
</dbReference>